<reference evidence="1 2" key="1">
    <citation type="submission" date="2018-02" db="EMBL/GenBank/DDBJ databases">
        <title>The draft genome of Sphingobacterium sp. 5JN-11.</title>
        <authorList>
            <person name="Liu L."/>
            <person name="Li L."/>
            <person name="Liang L."/>
            <person name="Zhang X."/>
            <person name="Wang T."/>
        </authorList>
    </citation>
    <scope>NUCLEOTIDE SEQUENCE [LARGE SCALE GENOMIC DNA]</scope>
    <source>
        <strain evidence="1 2">5JN-11</strain>
    </source>
</reference>
<dbReference type="InterPro" id="IPR029465">
    <property type="entry name" value="ATPgrasp_TupA"/>
</dbReference>
<protein>
    <submittedName>
        <fullName evidence="1">Glycosyl transferase</fullName>
    </submittedName>
</protein>
<comment type="caution">
    <text evidence="1">The sequence shown here is derived from an EMBL/GenBank/DDBJ whole genome shotgun (WGS) entry which is preliminary data.</text>
</comment>
<dbReference type="GO" id="GO:0016740">
    <property type="term" value="F:transferase activity"/>
    <property type="evidence" value="ECO:0007669"/>
    <property type="project" value="UniProtKB-KW"/>
</dbReference>
<sequence>MGNTKLFKRLKDIPFVYHSYLNLKNSINNALYTDYAFCRKTYKKTHGEYPNIDLPQTFSEKLLWSMFNHRDQVYIQCADKFEVRDYVKRKIGEEYLINSFGVFDHVDSIDFRSLPNQFVIKATHGSGWNIIVEDKDRENISNIRKRIRYWLKTNYFEFNREWPYKYMKKRVICEEFIGEERGTPPEDYKFFCFNGEPKLIQLDIGRFTSHKRNVYDTEWSRIGGVEIAHEQDENNIYPKPKNLKEMIDVARKLSEDFNHVRIDLYNVQGKVYFGEMTFFHGAGSAEYFRPKEFHLQLGEWFDLPSENINSWMRNDG</sequence>
<dbReference type="Pfam" id="PF14305">
    <property type="entry name" value="ATPgrasp_TupA"/>
    <property type="match status" value="1"/>
</dbReference>
<keyword evidence="1" id="KW-0808">Transferase</keyword>
<dbReference type="AlphaFoldDB" id="A0A2S9J266"/>
<name>A0A2S9J266_9SPHI</name>
<proteinExistence type="predicted"/>
<organism evidence="1 2">
    <name type="scientific">Sphingobacterium haloxyli</name>
    <dbReference type="NCBI Taxonomy" id="2100533"/>
    <lineage>
        <taxon>Bacteria</taxon>
        <taxon>Pseudomonadati</taxon>
        <taxon>Bacteroidota</taxon>
        <taxon>Sphingobacteriia</taxon>
        <taxon>Sphingobacteriales</taxon>
        <taxon>Sphingobacteriaceae</taxon>
        <taxon>Sphingobacterium</taxon>
    </lineage>
</organism>
<dbReference type="EMBL" id="PVBQ01000010">
    <property type="protein sequence ID" value="PRD46849.1"/>
    <property type="molecule type" value="Genomic_DNA"/>
</dbReference>
<accession>A0A2S9J266</accession>
<dbReference type="Proteomes" id="UP000239711">
    <property type="component" value="Unassembled WGS sequence"/>
</dbReference>
<evidence type="ECO:0000313" key="2">
    <source>
        <dbReference type="Proteomes" id="UP000239711"/>
    </source>
</evidence>
<dbReference type="RefSeq" id="WP_105717513.1">
    <property type="nucleotide sequence ID" value="NZ_PVBQ01000010.1"/>
</dbReference>
<dbReference type="OrthoDB" id="9791827at2"/>
<evidence type="ECO:0000313" key="1">
    <source>
        <dbReference type="EMBL" id="PRD46849.1"/>
    </source>
</evidence>
<gene>
    <name evidence="1" type="ORF">C5745_13365</name>
</gene>
<keyword evidence="2" id="KW-1185">Reference proteome</keyword>